<protein>
    <submittedName>
        <fullName evidence="4">Oxidoreductase</fullName>
    </submittedName>
</protein>
<dbReference type="EMBL" id="JAGPYM010000008">
    <property type="protein sequence ID" value="KAH6891502.1"/>
    <property type="molecule type" value="Genomic_DNA"/>
</dbReference>
<dbReference type="SUPFAM" id="SSF51735">
    <property type="entry name" value="NAD(P)-binding Rossmann-fold domains"/>
    <property type="match status" value="1"/>
</dbReference>
<evidence type="ECO:0000256" key="3">
    <source>
        <dbReference type="ARBA" id="ARBA00023002"/>
    </source>
</evidence>
<dbReference type="InterPro" id="IPR057571">
    <property type="entry name" value="SDR_PhqE-like"/>
</dbReference>
<name>A0A9P8W6J9_9HYPO</name>
<dbReference type="InterPro" id="IPR051122">
    <property type="entry name" value="SDR_DHRS6-like"/>
</dbReference>
<evidence type="ECO:0000313" key="5">
    <source>
        <dbReference type="Proteomes" id="UP000777438"/>
    </source>
</evidence>
<proteinExistence type="inferred from homology"/>
<keyword evidence="5" id="KW-1185">Reference proteome</keyword>
<dbReference type="Gene3D" id="3.40.50.720">
    <property type="entry name" value="NAD(P)-binding Rossmann-like Domain"/>
    <property type="match status" value="1"/>
</dbReference>
<evidence type="ECO:0000256" key="2">
    <source>
        <dbReference type="ARBA" id="ARBA00022857"/>
    </source>
</evidence>
<dbReference type="AlphaFoldDB" id="A0A9P8W6J9"/>
<organism evidence="4 5">
    <name type="scientific">Thelonectria olida</name>
    <dbReference type="NCBI Taxonomy" id="1576542"/>
    <lineage>
        <taxon>Eukaryota</taxon>
        <taxon>Fungi</taxon>
        <taxon>Dikarya</taxon>
        <taxon>Ascomycota</taxon>
        <taxon>Pezizomycotina</taxon>
        <taxon>Sordariomycetes</taxon>
        <taxon>Hypocreomycetidae</taxon>
        <taxon>Hypocreales</taxon>
        <taxon>Nectriaceae</taxon>
        <taxon>Thelonectria</taxon>
    </lineage>
</organism>
<dbReference type="PRINTS" id="PR00081">
    <property type="entry name" value="GDHRDH"/>
</dbReference>
<dbReference type="Pfam" id="PF23441">
    <property type="entry name" value="SDR"/>
    <property type="match status" value="1"/>
</dbReference>
<evidence type="ECO:0000256" key="1">
    <source>
        <dbReference type="ARBA" id="ARBA00006484"/>
    </source>
</evidence>
<comment type="caution">
    <text evidence="4">The sequence shown here is derived from an EMBL/GenBank/DDBJ whole genome shotgun (WGS) entry which is preliminary data.</text>
</comment>
<keyword evidence="3" id="KW-0560">Oxidoreductase</keyword>
<comment type="similarity">
    <text evidence="1">Belongs to the short-chain dehydrogenases/reductases (SDR) family.</text>
</comment>
<sequence>MTNGKYNYNKLAGKNVLVIGGTSGIGFAVAKAALAFSANVTISSSSAERIALTIQKLKEEFPDSQVQGYPCNLATEAVEQEIERLFSQIPGGSVDHIVYTAGDKVPIMSLKDVTREKIVAGGQMRFVAPILVAKIGSQHLTPGPESSITLTSGTVWEHPVSDWTVVAGYMGGVCSVARNLALDLKPIRVNAVSPGLVDTELWDAVIPADKKQGLLDHEAFKHPTGRVAKAEDIAEAYVYLMKDANITGRIISTDSGSLLV</sequence>
<dbReference type="InterPro" id="IPR002347">
    <property type="entry name" value="SDR_fam"/>
</dbReference>
<reference evidence="4 5" key="1">
    <citation type="journal article" date="2021" name="Nat. Commun.">
        <title>Genetic determinants of endophytism in the Arabidopsis root mycobiome.</title>
        <authorList>
            <person name="Mesny F."/>
            <person name="Miyauchi S."/>
            <person name="Thiergart T."/>
            <person name="Pickel B."/>
            <person name="Atanasova L."/>
            <person name="Karlsson M."/>
            <person name="Huettel B."/>
            <person name="Barry K.W."/>
            <person name="Haridas S."/>
            <person name="Chen C."/>
            <person name="Bauer D."/>
            <person name="Andreopoulos W."/>
            <person name="Pangilinan J."/>
            <person name="LaButti K."/>
            <person name="Riley R."/>
            <person name="Lipzen A."/>
            <person name="Clum A."/>
            <person name="Drula E."/>
            <person name="Henrissat B."/>
            <person name="Kohler A."/>
            <person name="Grigoriev I.V."/>
            <person name="Martin F.M."/>
            <person name="Hacquard S."/>
        </authorList>
    </citation>
    <scope>NUCLEOTIDE SEQUENCE [LARGE SCALE GENOMIC DNA]</scope>
    <source>
        <strain evidence="4 5">MPI-CAGE-CH-0241</strain>
    </source>
</reference>
<dbReference type="OrthoDB" id="294295at2759"/>
<dbReference type="InterPro" id="IPR036291">
    <property type="entry name" value="NAD(P)-bd_dom_sf"/>
</dbReference>
<evidence type="ECO:0000313" key="4">
    <source>
        <dbReference type="EMBL" id="KAH6891502.1"/>
    </source>
</evidence>
<dbReference type="PANTHER" id="PTHR43477:SF1">
    <property type="entry name" value="DIHYDROANTICAPSIN 7-DEHYDROGENASE"/>
    <property type="match status" value="1"/>
</dbReference>
<keyword evidence="2" id="KW-0521">NADP</keyword>
<dbReference type="Proteomes" id="UP000777438">
    <property type="component" value="Unassembled WGS sequence"/>
</dbReference>
<dbReference type="GO" id="GO:0016491">
    <property type="term" value="F:oxidoreductase activity"/>
    <property type="evidence" value="ECO:0007669"/>
    <property type="project" value="UniProtKB-KW"/>
</dbReference>
<dbReference type="PANTHER" id="PTHR43477">
    <property type="entry name" value="DIHYDROANTICAPSIN 7-DEHYDROGENASE"/>
    <property type="match status" value="1"/>
</dbReference>
<accession>A0A9P8W6J9</accession>
<gene>
    <name evidence="4" type="ORF">B0T10DRAFT_595753</name>
</gene>